<comment type="caution">
    <text evidence="2">The sequence shown here is derived from an EMBL/GenBank/DDBJ whole genome shotgun (WGS) entry which is preliminary data.</text>
</comment>
<dbReference type="EMBL" id="BLAF01000031">
    <property type="protein sequence ID" value="GES22549.1"/>
    <property type="molecule type" value="Genomic_DNA"/>
</dbReference>
<evidence type="ECO:0000259" key="1">
    <source>
        <dbReference type="Pfam" id="PF07702"/>
    </source>
</evidence>
<sequence length="65" mass="7441">MAPHNYIHARMPTPDESELLGLPAGEPVMILQRRTFTRDGRLVEFARGLHAASRFAWSYTFKIPD</sequence>
<dbReference type="Proteomes" id="UP000377595">
    <property type="component" value="Unassembled WGS sequence"/>
</dbReference>
<reference evidence="2 3" key="1">
    <citation type="submission" date="2019-10" db="EMBL/GenBank/DDBJ databases">
        <title>Whole genome shotgun sequence of Acrocarpospora pleiomorpha NBRC 16267.</title>
        <authorList>
            <person name="Ichikawa N."/>
            <person name="Kimura A."/>
            <person name="Kitahashi Y."/>
            <person name="Komaki H."/>
            <person name="Oguchi A."/>
        </authorList>
    </citation>
    <scope>NUCLEOTIDE SEQUENCE [LARGE SCALE GENOMIC DNA]</scope>
    <source>
        <strain evidence="2 3">NBRC 16267</strain>
    </source>
</reference>
<dbReference type="Gene3D" id="3.40.1410.10">
    <property type="entry name" value="Chorismate lyase-like"/>
    <property type="match status" value="1"/>
</dbReference>
<dbReference type="AlphaFoldDB" id="A0A5M3XR82"/>
<dbReference type="InterPro" id="IPR011663">
    <property type="entry name" value="UTRA"/>
</dbReference>
<name>A0A5M3XR82_9ACTN</name>
<dbReference type="Pfam" id="PF07702">
    <property type="entry name" value="UTRA"/>
    <property type="match status" value="1"/>
</dbReference>
<gene>
    <name evidence="2" type="ORF">Aple_054470</name>
</gene>
<organism evidence="2 3">
    <name type="scientific">Acrocarpospora pleiomorpha</name>
    <dbReference type="NCBI Taxonomy" id="90975"/>
    <lineage>
        <taxon>Bacteria</taxon>
        <taxon>Bacillati</taxon>
        <taxon>Actinomycetota</taxon>
        <taxon>Actinomycetes</taxon>
        <taxon>Streptosporangiales</taxon>
        <taxon>Streptosporangiaceae</taxon>
        <taxon>Acrocarpospora</taxon>
    </lineage>
</organism>
<protein>
    <recommendedName>
        <fullName evidence="1">UbiC transcription regulator-associated domain-containing protein</fullName>
    </recommendedName>
</protein>
<dbReference type="GO" id="GO:0006355">
    <property type="term" value="P:regulation of DNA-templated transcription"/>
    <property type="evidence" value="ECO:0007669"/>
    <property type="project" value="InterPro"/>
</dbReference>
<accession>A0A5M3XR82</accession>
<feature type="domain" description="UbiC transcription regulator-associated" evidence="1">
    <location>
        <begin position="5"/>
        <end position="55"/>
    </location>
</feature>
<evidence type="ECO:0000313" key="2">
    <source>
        <dbReference type="EMBL" id="GES22549.1"/>
    </source>
</evidence>
<dbReference type="SUPFAM" id="SSF64288">
    <property type="entry name" value="Chorismate lyase-like"/>
    <property type="match status" value="1"/>
</dbReference>
<evidence type="ECO:0000313" key="3">
    <source>
        <dbReference type="Proteomes" id="UP000377595"/>
    </source>
</evidence>
<proteinExistence type="predicted"/>
<dbReference type="InterPro" id="IPR028978">
    <property type="entry name" value="Chorismate_lyase_/UTRA_dom_sf"/>
</dbReference>
<keyword evidence="3" id="KW-1185">Reference proteome</keyword>
<dbReference type="GO" id="GO:0003677">
    <property type="term" value="F:DNA binding"/>
    <property type="evidence" value="ECO:0007669"/>
    <property type="project" value="InterPro"/>
</dbReference>